<dbReference type="KEGG" id="salf:SMD44_03133"/>
<dbReference type="GO" id="GO:0030170">
    <property type="term" value="F:pyridoxal phosphate binding"/>
    <property type="evidence" value="ECO:0007669"/>
    <property type="project" value="InterPro"/>
</dbReference>
<dbReference type="RefSeq" id="WP_087884243.1">
    <property type="nucleotide sequence ID" value="NZ_CP021748.1"/>
</dbReference>
<dbReference type="EMBL" id="CP021748">
    <property type="protein sequence ID" value="ARX83706.1"/>
    <property type="molecule type" value="Genomic_DNA"/>
</dbReference>
<keyword evidence="2" id="KW-0663">Pyridoxal phosphate</keyword>
<organism evidence="7 8">
    <name type="scientific">Streptomyces alboflavus</name>
    <dbReference type="NCBI Taxonomy" id="67267"/>
    <lineage>
        <taxon>Bacteria</taxon>
        <taxon>Bacillati</taxon>
        <taxon>Actinomycetota</taxon>
        <taxon>Actinomycetes</taxon>
        <taxon>Kitasatosporales</taxon>
        <taxon>Streptomycetaceae</taxon>
        <taxon>Streptomyces</taxon>
    </lineage>
</organism>
<dbReference type="GO" id="GO:0003700">
    <property type="term" value="F:DNA-binding transcription factor activity"/>
    <property type="evidence" value="ECO:0007669"/>
    <property type="project" value="InterPro"/>
</dbReference>
<dbReference type="CDD" id="cd00609">
    <property type="entry name" value="AAT_like"/>
    <property type="match status" value="1"/>
</dbReference>
<dbReference type="PRINTS" id="PR00035">
    <property type="entry name" value="HTHGNTR"/>
</dbReference>
<evidence type="ECO:0000256" key="5">
    <source>
        <dbReference type="ARBA" id="ARBA00023163"/>
    </source>
</evidence>
<protein>
    <submittedName>
        <fullName evidence="7">GntR family transcriptional regulator</fullName>
    </submittedName>
</protein>
<dbReference type="Gene3D" id="1.10.10.10">
    <property type="entry name" value="Winged helix-like DNA-binding domain superfamily/Winged helix DNA-binding domain"/>
    <property type="match status" value="1"/>
</dbReference>
<evidence type="ECO:0000259" key="6">
    <source>
        <dbReference type="PROSITE" id="PS50949"/>
    </source>
</evidence>
<dbReference type="PANTHER" id="PTHR46577">
    <property type="entry name" value="HTH-TYPE TRANSCRIPTIONAL REGULATORY PROTEIN GABR"/>
    <property type="match status" value="1"/>
</dbReference>
<dbReference type="Pfam" id="PF00155">
    <property type="entry name" value="Aminotran_1_2"/>
    <property type="match status" value="1"/>
</dbReference>
<dbReference type="SUPFAM" id="SSF53383">
    <property type="entry name" value="PLP-dependent transferases"/>
    <property type="match status" value="1"/>
</dbReference>
<sequence length="470" mass="50848">MALHMAVDVVRESEQSLTSQIQGFIRKEIVEGILHPGTRLPSSRRLADDLGVSRSVVVEAFGQLVAEGYLEAVRGAGTRVVTHLEAEPPQVVPALLDDGPAPQAFGARWDLRPGSHTFAAFPRREWLSCYQRALDHAEAGDHGYPPLAGEMRLRVELAHCLGRLRGVRTSADQMMVVAGFAQTLSLVCAMLTQEGIGQLGIEDPGHPGQRQFVRDSGLRPVPLPVDAEGIDVAALAASGLRAVLVTPAHQFPTGVQLSASRREALARWARETGGLVIEDDYDGGLWYEKGGIRPLALQREAPDHVVYSGTVSKTLVPGLRLGWIAAPRPLLDRLLRVRARQDLGTDTLTQLAFAELLRGGQFDRHLRRLNARARSRREALEEAVQKQLPGARIIGREAGLHAYVRLPRHLDEAALVSGAFARSVLVRGGAAFHARPGSAAPALVVGHAHLPCSGVAEAIREIGEVVRARR</sequence>
<dbReference type="InterPro" id="IPR015424">
    <property type="entry name" value="PyrdxlP-dep_Trfase"/>
</dbReference>
<name>A0A1Z1WB71_9ACTN</name>
<evidence type="ECO:0000256" key="1">
    <source>
        <dbReference type="ARBA" id="ARBA00005384"/>
    </source>
</evidence>
<evidence type="ECO:0000256" key="2">
    <source>
        <dbReference type="ARBA" id="ARBA00022898"/>
    </source>
</evidence>
<keyword evidence="4" id="KW-0238">DNA-binding</keyword>
<dbReference type="PANTHER" id="PTHR46577:SF1">
    <property type="entry name" value="HTH-TYPE TRANSCRIPTIONAL REGULATORY PROTEIN GABR"/>
    <property type="match status" value="1"/>
</dbReference>
<evidence type="ECO:0000256" key="3">
    <source>
        <dbReference type="ARBA" id="ARBA00023015"/>
    </source>
</evidence>
<keyword evidence="8" id="KW-1185">Reference proteome</keyword>
<dbReference type="InterPro" id="IPR036390">
    <property type="entry name" value="WH_DNA-bd_sf"/>
</dbReference>
<dbReference type="PROSITE" id="PS50949">
    <property type="entry name" value="HTH_GNTR"/>
    <property type="match status" value="1"/>
</dbReference>
<dbReference type="InterPro" id="IPR004839">
    <property type="entry name" value="Aminotransferase_I/II_large"/>
</dbReference>
<accession>A0A1Z1WB71</accession>
<keyword evidence="5" id="KW-0804">Transcription</keyword>
<dbReference type="InterPro" id="IPR036388">
    <property type="entry name" value="WH-like_DNA-bd_sf"/>
</dbReference>
<dbReference type="AlphaFoldDB" id="A0A1Z1WB71"/>
<dbReference type="STRING" id="67267.GCA_000716675_02518"/>
<keyword evidence="3" id="KW-0805">Transcription regulation</keyword>
<evidence type="ECO:0000256" key="4">
    <source>
        <dbReference type="ARBA" id="ARBA00023125"/>
    </source>
</evidence>
<feature type="domain" description="HTH gntR-type" evidence="6">
    <location>
        <begin position="15"/>
        <end position="83"/>
    </location>
</feature>
<dbReference type="InterPro" id="IPR000524">
    <property type="entry name" value="Tscrpt_reg_HTH_GntR"/>
</dbReference>
<evidence type="ECO:0000313" key="7">
    <source>
        <dbReference type="EMBL" id="ARX83706.1"/>
    </source>
</evidence>
<dbReference type="CDD" id="cd07377">
    <property type="entry name" value="WHTH_GntR"/>
    <property type="match status" value="1"/>
</dbReference>
<dbReference type="SUPFAM" id="SSF46785">
    <property type="entry name" value="Winged helix' DNA-binding domain"/>
    <property type="match status" value="1"/>
</dbReference>
<gene>
    <name evidence="7" type="ORF">SMD44_03133</name>
</gene>
<dbReference type="InterPro" id="IPR015421">
    <property type="entry name" value="PyrdxlP-dep_Trfase_major"/>
</dbReference>
<dbReference type="Gene3D" id="3.40.640.10">
    <property type="entry name" value="Type I PLP-dependent aspartate aminotransferase-like (Major domain)"/>
    <property type="match status" value="1"/>
</dbReference>
<dbReference type="SMART" id="SM00345">
    <property type="entry name" value="HTH_GNTR"/>
    <property type="match status" value="1"/>
</dbReference>
<dbReference type="GO" id="GO:0003677">
    <property type="term" value="F:DNA binding"/>
    <property type="evidence" value="ECO:0007669"/>
    <property type="project" value="UniProtKB-KW"/>
</dbReference>
<evidence type="ECO:0000313" key="8">
    <source>
        <dbReference type="Proteomes" id="UP000195880"/>
    </source>
</evidence>
<dbReference type="eggNOG" id="COG1167">
    <property type="taxonomic scope" value="Bacteria"/>
</dbReference>
<dbReference type="Proteomes" id="UP000195880">
    <property type="component" value="Chromosome"/>
</dbReference>
<dbReference type="InterPro" id="IPR051446">
    <property type="entry name" value="HTH_trans_reg/aminotransferase"/>
</dbReference>
<reference evidence="7 8" key="1">
    <citation type="submission" date="2017-05" db="EMBL/GenBank/DDBJ databases">
        <title>Streptomyces alboflavus Genome sequencing and assembly.</title>
        <authorList>
            <person name="Wang Y."/>
            <person name="Du B."/>
            <person name="Ding Y."/>
            <person name="Liu H."/>
            <person name="Hou Q."/>
            <person name="Liu K."/>
            <person name="Wang C."/>
            <person name="Yao L."/>
        </authorList>
    </citation>
    <scope>NUCLEOTIDE SEQUENCE [LARGE SCALE GENOMIC DNA]</scope>
    <source>
        <strain evidence="7 8">MDJK44</strain>
    </source>
</reference>
<dbReference type="OrthoDB" id="594134at2"/>
<comment type="similarity">
    <text evidence="1">In the C-terminal section; belongs to the class-I pyridoxal-phosphate-dependent aminotransferase family.</text>
</comment>
<proteinExistence type="inferred from homology"/>
<dbReference type="Pfam" id="PF00392">
    <property type="entry name" value="GntR"/>
    <property type="match status" value="1"/>
</dbReference>